<comment type="subcellular location">
    <subcellularLocation>
        <location evidence="1 12">Cell outer membrane</location>
    </subcellularLocation>
</comment>
<evidence type="ECO:0000256" key="12">
    <source>
        <dbReference type="RuleBase" id="RU004004"/>
    </source>
</evidence>
<evidence type="ECO:0000256" key="5">
    <source>
        <dbReference type="ARBA" id="ARBA00022729"/>
    </source>
</evidence>
<evidence type="ECO:0000256" key="6">
    <source>
        <dbReference type="ARBA" id="ARBA00022927"/>
    </source>
</evidence>
<dbReference type="InterPro" id="IPR013355">
    <property type="entry name" value="Pilus_4_PilQ"/>
</dbReference>
<dbReference type="Pfam" id="PF11741">
    <property type="entry name" value="AMIN"/>
    <property type="match status" value="2"/>
</dbReference>
<dbReference type="InterPro" id="IPR021731">
    <property type="entry name" value="AMIN_dom"/>
</dbReference>
<dbReference type="InterPro" id="IPR005644">
    <property type="entry name" value="NolW-like"/>
</dbReference>
<dbReference type="InterPro" id="IPR001775">
    <property type="entry name" value="GspD/PilQ"/>
</dbReference>
<sequence length="724" mass="78549">MNQHADIYSACKLNVHYVATALVTTSAISAFLVSLALLLLLSCSFAASEANAQTHDTRNAILSIDAAKAGKYIEVRIRLRNPLTSTPPHFSTANPARIAIDIPATDNATEASNRTVNLHALRSYAIAQSEERSRIVFILGQAMPYTLSIEDNLLLLRIEALPSSNVQVNAIPSPPQSLPMLKNIDFRRGSQGEGRIVVDLPGTSTMLNIRQQGKQLIAELSNTGLPESLRRNLDVSDFGTPVRNIRSTQESSNVRILIDAEGAWEYNAYQKDTQLVIDLHTPSERGKRTQQYRGEKLSLHFQNIEVRAILQVIADFTGLNIITSDSVGGALTLRLKDVPWDQALDIVLQARGLDMRRNGGVIWIAPHAELLSKEKLELEQRAQIADLEPLRAEVFQLNYQKADAFRKAFGISDDVSGNTVHGNSHNSILSRRGSAMVDQRTNQLFITDTPSVLDNIRKLLEKVDIASRQVLIEARIVEADDSFSRNLGVRLGFSTKANGFAAGNTYNSVGELAGLTPATPTSYANNHAVNLPASAIGGAHAGSFALSLFNAAANRFLNLELSALEADGKGKIVSSPRVVTADQQAALIEQGEEIPYQQATSSGATSTAFKKANLKLEVTPQITPDGNVILSVDINKDSRGTATPGGLAINTKHVKTLVQVENGGTVVIGGIYTQTESTTVSKVPLLGDIPVFGNLFKSTSRIDEKTELLIFLTPKIVLDQRFSR</sequence>
<evidence type="ECO:0000256" key="9">
    <source>
        <dbReference type="ARBA" id="ARBA00023287"/>
    </source>
</evidence>
<evidence type="ECO:0000256" key="4">
    <source>
        <dbReference type="ARBA" id="ARBA00022448"/>
    </source>
</evidence>
<keyword evidence="4 12" id="KW-0813">Transport</keyword>
<evidence type="ECO:0000259" key="14">
    <source>
        <dbReference type="SMART" id="SM00965"/>
    </source>
</evidence>
<dbReference type="InterPro" id="IPR011662">
    <property type="entry name" value="Secretin/TonB_short_N"/>
</dbReference>
<dbReference type="EMBL" id="JAQQFR010000011">
    <property type="protein sequence ID" value="MFL9880185.1"/>
    <property type="molecule type" value="Genomic_DNA"/>
</dbReference>
<keyword evidence="13" id="KW-0812">Transmembrane</keyword>
<dbReference type="InterPro" id="IPR004845">
    <property type="entry name" value="T2SS_GspD_CS"/>
</dbReference>
<evidence type="ECO:0000256" key="1">
    <source>
        <dbReference type="ARBA" id="ARBA00004442"/>
    </source>
</evidence>
<dbReference type="PROSITE" id="PS00875">
    <property type="entry name" value="T2SP_D"/>
    <property type="match status" value="1"/>
</dbReference>
<dbReference type="PANTHER" id="PTHR30604:SF1">
    <property type="entry name" value="DNA UTILIZATION PROTEIN HOFQ"/>
    <property type="match status" value="1"/>
</dbReference>
<protein>
    <recommendedName>
        <fullName evidence="3">Type IV pilus biogenesis and competence protein PilQ</fullName>
    </recommendedName>
</protein>
<reference evidence="15 16" key="1">
    <citation type="journal article" date="2024" name="Chem. Sci.">
        <title>Discovery of megapolipeptins by genome mining of a Burkholderiales bacteria collection.</title>
        <authorList>
            <person name="Paulo B.S."/>
            <person name="Recchia M.J.J."/>
            <person name="Lee S."/>
            <person name="Fergusson C.H."/>
            <person name="Romanowski S.B."/>
            <person name="Hernandez A."/>
            <person name="Krull N."/>
            <person name="Liu D.Y."/>
            <person name="Cavanagh H."/>
            <person name="Bos A."/>
            <person name="Gray C.A."/>
            <person name="Murphy B.T."/>
            <person name="Linington R.G."/>
            <person name="Eustaquio A.S."/>
        </authorList>
    </citation>
    <scope>NUCLEOTIDE SEQUENCE [LARGE SCALE GENOMIC DNA]</scope>
    <source>
        <strain evidence="15 16">RL21-008-BIB-B</strain>
    </source>
</reference>
<evidence type="ECO:0000313" key="15">
    <source>
        <dbReference type="EMBL" id="MFL9880185.1"/>
    </source>
</evidence>
<evidence type="ECO:0000313" key="16">
    <source>
        <dbReference type="Proteomes" id="UP001629214"/>
    </source>
</evidence>
<evidence type="ECO:0000256" key="13">
    <source>
        <dbReference type="SAM" id="Phobius"/>
    </source>
</evidence>
<dbReference type="InterPro" id="IPR004846">
    <property type="entry name" value="T2SS/T3SS_dom"/>
</dbReference>
<dbReference type="Gene3D" id="3.30.1370.120">
    <property type="match status" value="1"/>
</dbReference>
<dbReference type="InterPro" id="IPR038591">
    <property type="entry name" value="NolW-like_sf"/>
</dbReference>
<evidence type="ECO:0000256" key="3">
    <source>
        <dbReference type="ARBA" id="ARBA00014124"/>
    </source>
</evidence>
<organism evidence="15 16">
    <name type="scientific">Herbaspirillum rhizosphaerae</name>
    <dbReference type="NCBI Taxonomy" id="346179"/>
    <lineage>
        <taxon>Bacteria</taxon>
        <taxon>Pseudomonadati</taxon>
        <taxon>Pseudomonadota</taxon>
        <taxon>Betaproteobacteria</taxon>
        <taxon>Burkholderiales</taxon>
        <taxon>Oxalobacteraceae</taxon>
        <taxon>Herbaspirillum</taxon>
    </lineage>
</organism>
<proteinExistence type="inferred from homology"/>
<dbReference type="Pfam" id="PF03958">
    <property type="entry name" value="Secretin_N"/>
    <property type="match status" value="1"/>
</dbReference>
<dbReference type="PRINTS" id="PR00811">
    <property type="entry name" value="BCTERIALGSPD"/>
</dbReference>
<keyword evidence="5" id="KW-0732">Signal</keyword>
<evidence type="ECO:0000256" key="10">
    <source>
        <dbReference type="ARBA" id="ARBA00024678"/>
    </source>
</evidence>
<keyword evidence="16" id="KW-1185">Reference proteome</keyword>
<keyword evidence="9" id="KW-0178">Competence</keyword>
<dbReference type="RefSeq" id="WP_408169249.1">
    <property type="nucleotide sequence ID" value="NZ_JAQQFR010000011.1"/>
</dbReference>
<accession>A0ABW8ZCD6</accession>
<gene>
    <name evidence="15" type="primary">pilQ</name>
    <name evidence="15" type="ORF">PQR63_17425</name>
</gene>
<feature type="domain" description="Secretin/TonB short N-terminal" evidence="14">
    <location>
        <begin position="319"/>
        <end position="367"/>
    </location>
</feature>
<dbReference type="NCBIfam" id="TIGR02515">
    <property type="entry name" value="IV_pilus_PilQ"/>
    <property type="match status" value="1"/>
</dbReference>
<evidence type="ECO:0000256" key="7">
    <source>
        <dbReference type="ARBA" id="ARBA00023136"/>
    </source>
</evidence>
<dbReference type="SMART" id="SM00965">
    <property type="entry name" value="STN"/>
    <property type="match status" value="1"/>
</dbReference>
<comment type="caution">
    <text evidence="15">The sequence shown here is derived from an EMBL/GenBank/DDBJ whole genome shotgun (WGS) entry which is preliminary data.</text>
</comment>
<dbReference type="Gene3D" id="2.60.40.3470">
    <property type="match status" value="1"/>
</dbReference>
<keyword evidence="8" id="KW-0998">Cell outer membrane</keyword>
<feature type="transmembrane region" description="Helical" evidence="13">
    <location>
        <begin position="21"/>
        <end position="41"/>
    </location>
</feature>
<evidence type="ECO:0000256" key="8">
    <source>
        <dbReference type="ARBA" id="ARBA00023237"/>
    </source>
</evidence>
<dbReference type="Pfam" id="PF00263">
    <property type="entry name" value="Secretin"/>
    <property type="match status" value="1"/>
</dbReference>
<keyword evidence="13" id="KW-1133">Transmembrane helix</keyword>
<dbReference type="Proteomes" id="UP001629214">
    <property type="component" value="Unassembled WGS sequence"/>
</dbReference>
<keyword evidence="6" id="KW-0653">Protein transport</keyword>
<evidence type="ECO:0000256" key="11">
    <source>
        <dbReference type="ARBA" id="ARBA00025897"/>
    </source>
</evidence>
<comment type="function">
    <text evidence="10">Required for type IV pilus biogenesis and competence. Could function as a pore for exit of the pilus but also as a channel for entry of heme and antimicrobial agents and uptake of transforming DNA.</text>
</comment>
<comment type="similarity">
    <text evidence="2">Belongs to the bacterial secretin family. PilQ subfamily.</text>
</comment>
<dbReference type="Gene3D" id="2.60.40.3500">
    <property type="match status" value="1"/>
</dbReference>
<comment type="subunit">
    <text evidence="11">Homododecamer. Tetramer of trimer.</text>
</comment>
<keyword evidence="7 13" id="KW-0472">Membrane</keyword>
<dbReference type="InterPro" id="IPR051808">
    <property type="entry name" value="Type_IV_pilus_biogenesis"/>
</dbReference>
<dbReference type="PANTHER" id="PTHR30604">
    <property type="entry name" value="PROTEIN TRANSPORT PROTEIN HOFQ"/>
    <property type="match status" value="1"/>
</dbReference>
<evidence type="ECO:0000256" key="2">
    <source>
        <dbReference type="ARBA" id="ARBA00006304"/>
    </source>
</evidence>
<dbReference type="Pfam" id="PF07660">
    <property type="entry name" value="STN"/>
    <property type="match status" value="1"/>
</dbReference>
<dbReference type="Gene3D" id="3.30.1370.130">
    <property type="match status" value="1"/>
</dbReference>
<name>A0ABW8ZCD6_9BURK</name>